<dbReference type="CDD" id="cd06849">
    <property type="entry name" value="lipoyl_domain"/>
    <property type="match status" value="2"/>
</dbReference>
<feature type="compositionally biased region" description="Low complexity" evidence="13">
    <location>
        <begin position="105"/>
        <end position="123"/>
    </location>
</feature>
<accession>A0A367GQY8</accession>
<dbReference type="InterPro" id="IPR001078">
    <property type="entry name" value="2-oxoacid_DH_actylTfrase"/>
</dbReference>
<keyword evidence="9 12" id="KW-0450">Lipoyl</keyword>
<evidence type="ECO:0000313" key="16">
    <source>
        <dbReference type="EMBL" id="RCH55670.1"/>
    </source>
</evidence>
<organism evidence="16 17">
    <name type="scientific">Mucilaginibacter hurinus</name>
    <dbReference type="NCBI Taxonomy" id="2201324"/>
    <lineage>
        <taxon>Bacteria</taxon>
        <taxon>Pseudomonadati</taxon>
        <taxon>Bacteroidota</taxon>
        <taxon>Sphingobacteriia</taxon>
        <taxon>Sphingobacteriales</taxon>
        <taxon>Sphingobacteriaceae</taxon>
        <taxon>Mucilaginibacter</taxon>
    </lineage>
</organism>
<dbReference type="AlphaFoldDB" id="A0A367GQY8"/>
<dbReference type="PROSITE" id="PS00189">
    <property type="entry name" value="LIPOYL"/>
    <property type="match status" value="1"/>
</dbReference>
<keyword evidence="7 12" id="KW-0816">Tricarboxylic acid cycle</keyword>
<evidence type="ECO:0000256" key="12">
    <source>
        <dbReference type="RuleBase" id="RU361138"/>
    </source>
</evidence>
<comment type="caution">
    <text evidence="16">The sequence shown here is derived from an EMBL/GenBank/DDBJ whole genome shotgun (WGS) entry which is preliminary data.</text>
</comment>
<dbReference type="PROSITE" id="PS50968">
    <property type="entry name" value="BIOTINYL_LIPOYL"/>
    <property type="match status" value="2"/>
</dbReference>
<evidence type="ECO:0000259" key="14">
    <source>
        <dbReference type="PROSITE" id="PS50968"/>
    </source>
</evidence>
<dbReference type="NCBIfam" id="TIGR01347">
    <property type="entry name" value="sucB"/>
    <property type="match status" value="1"/>
</dbReference>
<dbReference type="GO" id="GO:0006099">
    <property type="term" value="P:tricarboxylic acid cycle"/>
    <property type="evidence" value="ECO:0007669"/>
    <property type="project" value="UniProtKB-UniRule"/>
</dbReference>
<dbReference type="UniPathway" id="UPA00868">
    <property type="reaction ID" value="UER00840"/>
</dbReference>
<evidence type="ECO:0000256" key="11">
    <source>
        <dbReference type="ARBA" id="ARBA00052761"/>
    </source>
</evidence>
<evidence type="ECO:0000256" key="6">
    <source>
        <dbReference type="ARBA" id="ARBA00019511"/>
    </source>
</evidence>
<dbReference type="PANTHER" id="PTHR43416">
    <property type="entry name" value="DIHYDROLIPOYLLYSINE-RESIDUE SUCCINYLTRANSFERASE COMPONENT OF 2-OXOGLUTARATE DEHYDROGENASE COMPLEX, MITOCHONDRIAL-RELATED"/>
    <property type="match status" value="1"/>
</dbReference>
<dbReference type="InterPro" id="IPR050537">
    <property type="entry name" value="2-oxoacid_dehydrogenase"/>
</dbReference>
<dbReference type="Pfam" id="PF00198">
    <property type="entry name" value="2-oxoacid_dh"/>
    <property type="match status" value="1"/>
</dbReference>
<dbReference type="EC" id="2.3.1.61" evidence="5 12"/>
<dbReference type="Pfam" id="PF02817">
    <property type="entry name" value="E3_binding"/>
    <property type="match status" value="1"/>
</dbReference>
<dbReference type="SUPFAM" id="SSF51230">
    <property type="entry name" value="Single hybrid motif"/>
    <property type="match status" value="2"/>
</dbReference>
<evidence type="ECO:0000256" key="13">
    <source>
        <dbReference type="SAM" id="MobiDB-lite"/>
    </source>
</evidence>
<dbReference type="InterPro" id="IPR011053">
    <property type="entry name" value="Single_hybrid_motif"/>
</dbReference>
<comment type="catalytic activity">
    <reaction evidence="11 12">
        <text>N(6)-[(R)-dihydrolipoyl]-L-lysyl-[protein] + succinyl-CoA = N(6)-[(R)-S(8)-succinyldihydrolipoyl]-L-lysyl-[protein] + CoA</text>
        <dbReference type="Rhea" id="RHEA:15213"/>
        <dbReference type="Rhea" id="RHEA-COMP:10475"/>
        <dbReference type="Rhea" id="RHEA-COMP:20092"/>
        <dbReference type="ChEBI" id="CHEBI:57287"/>
        <dbReference type="ChEBI" id="CHEBI:57292"/>
        <dbReference type="ChEBI" id="CHEBI:83100"/>
        <dbReference type="ChEBI" id="CHEBI:83120"/>
        <dbReference type="EC" id="2.3.1.61"/>
    </reaction>
</comment>
<dbReference type="InterPro" id="IPR004167">
    <property type="entry name" value="PSBD"/>
</dbReference>
<evidence type="ECO:0000256" key="3">
    <source>
        <dbReference type="ARBA" id="ARBA00005145"/>
    </source>
</evidence>
<evidence type="ECO:0000256" key="4">
    <source>
        <dbReference type="ARBA" id="ARBA00007317"/>
    </source>
</evidence>
<dbReference type="Gene3D" id="4.10.320.10">
    <property type="entry name" value="E3-binding domain"/>
    <property type="match status" value="1"/>
</dbReference>
<keyword evidence="8 12" id="KW-0808">Transferase</keyword>
<feature type="compositionally biased region" description="Basic and acidic residues" evidence="13">
    <location>
        <begin position="299"/>
        <end position="308"/>
    </location>
</feature>
<evidence type="ECO:0000256" key="2">
    <source>
        <dbReference type="ARBA" id="ARBA00004052"/>
    </source>
</evidence>
<dbReference type="Gene3D" id="2.40.50.100">
    <property type="match status" value="2"/>
</dbReference>
<dbReference type="PROSITE" id="PS51826">
    <property type="entry name" value="PSBD"/>
    <property type="match status" value="1"/>
</dbReference>
<proteinExistence type="inferred from homology"/>
<dbReference type="Pfam" id="PF00364">
    <property type="entry name" value="Biotin_lipoyl"/>
    <property type="match status" value="2"/>
</dbReference>
<dbReference type="InterPro" id="IPR000089">
    <property type="entry name" value="Biotin_lipoyl"/>
</dbReference>
<feature type="domain" description="Lipoyl-binding" evidence="14">
    <location>
        <begin position="2"/>
        <end position="76"/>
    </location>
</feature>
<feature type="compositionally biased region" description="Low complexity" evidence="13">
    <location>
        <begin position="279"/>
        <end position="297"/>
    </location>
</feature>
<dbReference type="Gene3D" id="3.30.559.10">
    <property type="entry name" value="Chloramphenicol acetyltransferase-like domain"/>
    <property type="match status" value="1"/>
</dbReference>
<dbReference type="InterPro" id="IPR036625">
    <property type="entry name" value="E3-bd_dom_sf"/>
</dbReference>
<dbReference type="NCBIfam" id="NF004309">
    <property type="entry name" value="PRK05704.1"/>
    <property type="match status" value="1"/>
</dbReference>
<feature type="domain" description="Lipoyl-binding" evidence="14">
    <location>
        <begin position="123"/>
        <end position="197"/>
    </location>
</feature>
<dbReference type="InterPro" id="IPR003016">
    <property type="entry name" value="2-oxoA_DH_lipoyl-BS"/>
</dbReference>
<dbReference type="OrthoDB" id="9805770at2"/>
<evidence type="ECO:0000259" key="15">
    <source>
        <dbReference type="PROSITE" id="PS51826"/>
    </source>
</evidence>
<comment type="pathway">
    <text evidence="3 12">Amino-acid degradation; L-lysine degradation via saccharopine pathway; glutaryl-CoA from L-lysine: step 6/6.</text>
</comment>
<feature type="domain" description="Peripheral subunit-binding (PSBD)" evidence="15">
    <location>
        <begin position="232"/>
        <end position="269"/>
    </location>
</feature>
<keyword evidence="17" id="KW-1185">Reference proteome</keyword>
<evidence type="ECO:0000313" key="17">
    <source>
        <dbReference type="Proteomes" id="UP000253209"/>
    </source>
</evidence>
<dbReference type="GO" id="GO:0033512">
    <property type="term" value="P:L-lysine catabolic process to acetyl-CoA via saccharopine"/>
    <property type="evidence" value="ECO:0007669"/>
    <property type="project" value="UniProtKB-UniRule"/>
</dbReference>
<evidence type="ECO:0000256" key="9">
    <source>
        <dbReference type="ARBA" id="ARBA00022823"/>
    </source>
</evidence>
<dbReference type="SUPFAM" id="SSF47005">
    <property type="entry name" value="Peripheral subunit-binding domain of 2-oxo acid dehydrogenase complex"/>
    <property type="match status" value="1"/>
</dbReference>
<sequence>MSLEIKVPPVGESITEVTLASWTKKDGDQVAMDEVIAELESDKATFELTAQQAGTLKTIAKEGDTLAIGAVVASIEEGEGNGQQAQKDSAPAPVPAKEEAKADESAPAEAKAEPAPAAASGEAAEVKVPPVGESITEVTLANWVKKDGDQVAMDEVIAELDSDKATFELTAPQAGVLKTQAKEGDTLPIGGVVATISGGSAPAAEKAPAQDSAPASATAQESSKDKTYASGVPSPAAAKILNEKGVDPQSVSGTGVDGRITKGDALNAQKTAAPEASKTETAPAAKPSAAPASATPTGERGERREKMSSLRKTVAKRLVAVKNETAMLTTFNEVDMSPIMELRGKYKDKFKEKHGVGLGFMSFFTKAVTEALKEWPAVGARIDGEEVVYSNYADISIAVSAPKGLVVPVIRNADKMSLAEIEKEVVVLAGKARDNKLSIEEMSGGTFTITNGGVFGSMMSTPIINAPQSAILGMHNIVERPVAVNGQVVIRPMMYVALSYDHRIIDGRESVSFLVRVKQLLEDPARLLLSV</sequence>
<protein>
    <recommendedName>
        <fullName evidence="6 12">Dihydrolipoyllysine-residue succinyltransferase component of 2-oxoglutarate dehydrogenase complex</fullName>
        <ecNumber evidence="5 12">2.3.1.61</ecNumber>
    </recommendedName>
    <alternativeName>
        <fullName evidence="12">2-oxoglutarate dehydrogenase complex component E2</fullName>
    </alternativeName>
</protein>
<feature type="region of interest" description="Disordered" evidence="13">
    <location>
        <begin position="79"/>
        <end position="125"/>
    </location>
</feature>
<evidence type="ECO:0000256" key="10">
    <source>
        <dbReference type="ARBA" id="ARBA00023315"/>
    </source>
</evidence>
<comment type="similarity">
    <text evidence="4 12">Belongs to the 2-oxoacid dehydrogenase family.</text>
</comment>
<feature type="region of interest" description="Disordered" evidence="13">
    <location>
        <begin position="202"/>
        <end position="309"/>
    </location>
</feature>
<dbReference type="GO" id="GO:0004149">
    <property type="term" value="F:dihydrolipoyllysine-residue succinyltransferase activity"/>
    <property type="evidence" value="ECO:0007669"/>
    <property type="project" value="UniProtKB-UniRule"/>
</dbReference>
<dbReference type="GO" id="GO:0045252">
    <property type="term" value="C:oxoglutarate dehydrogenase complex"/>
    <property type="evidence" value="ECO:0007669"/>
    <property type="project" value="UniProtKB-UniRule"/>
</dbReference>
<reference evidence="16 17" key="1">
    <citation type="submission" date="2018-05" db="EMBL/GenBank/DDBJ databases">
        <title>Mucilaginibacter hurinus sp. nov., isolated from briquette warehouse soil.</title>
        <authorList>
            <person name="Choi L."/>
        </authorList>
    </citation>
    <scope>NUCLEOTIDE SEQUENCE [LARGE SCALE GENOMIC DNA]</scope>
    <source>
        <strain evidence="16 17">ZR32</strain>
    </source>
</reference>
<dbReference type="InterPro" id="IPR006255">
    <property type="entry name" value="SucB"/>
</dbReference>
<evidence type="ECO:0000256" key="7">
    <source>
        <dbReference type="ARBA" id="ARBA00022532"/>
    </source>
</evidence>
<dbReference type="RefSeq" id="WP_114004585.1">
    <property type="nucleotide sequence ID" value="NZ_QGDC01000003.1"/>
</dbReference>
<name>A0A367GQY8_9SPHI</name>
<dbReference type="SUPFAM" id="SSF52777">
    <property type="entry name" value="CoA-dependent acyltransferases"/>
    <property type="match status" value="1"/>
</dbReference>
<dbReference type="EMBL" id="QGDC01000003">
    <property type="protein sequence ID" value="RCH55670.1"/>
    <property type="molecule type" value="Genomic_DNA"/>
</dbReference>
<evidence type="ECO:0000256" key="1">
    <source>
        <dbReference type="ARBA" id="ARBA00001938"/>
    </source>
</evidence>
<dbReference type="GO" id="GO:0005829">
    <property type="term" value="C:cytosol"/>
    <property type="evidence" value="ECO:0007669"/>
    <property type="project" value="TreeGrafter"/>
</dbReference>
<gene>
    <name evidence="16" type="ORF">DJ568_07220</name>
</gene>
<dbReference type="Proteomes" id="UP000253209">
    <property type="component" value="Unassembled WGS sequence"/>
</dbReference>
<comment type="cofactor">
    <cofactor evidence="1">
        <name>(R)-lipoate</name>
        <dbReference type="ChEBI" id="CHEBI:83088"/>
    </cofactor>
</comment>
<dbReference type="FunFam" id="3.30.559.10:FF:000007">
    <property type="entry name" value="Dihydrolipoamide acetyltransferase component of pyruvate dehydrogenase complex"/>
    <property type="match status" value="1"/>
</dbReference>
<dbReference type="PANTHER" id="PTHR43416:SF5">
    <property type="entry name" value="DIHYDROLIPOYLLYSINE-RESIDUE SUCCINYLTRANSFERASE COMPONENT OF 2-OXOGLUTARATE DEHYDROGENASE COMPLEX, MITOCHONDRIAL"/>
    <property type="match status" value="1"/>
</dbReference>
<dbReference type="InterPro" id="IPR023213">
    <property type="entry name" value="CAT-like_dom_sf"/>
</dbReference>
<comment type="function">
    <text evidence="2 12">E2 component of the 2-oxoglutarate dehydrogenase (OGDH) complex which catalyzes the second step in the conversion of 2-oxoglutarate to succinyl-CoA and CO(2).</text>
</comment>
<evidence type="ECO:0000256" key="5">
    <source>
        <dbReference type="ARBA" id="ARBA00012945"/>
    </source>
</evidence>
<evidence type="ECO:0000256" key="8">
    <source>
        <dbReference type="ARBA" id="ARBA00022679"/>
    </source>
</evidence>
<keyword evidence="10 12" id="KW-0012">Acyltransferase</keyword>